<feature type="compositionally biased region" description="Basic and acidic residues" evidence="3">
    <location>
        <begin position="17"/>
        <end position="30"/>
    </location>
</feature>
<evidence type="ECO:0000256" key="3">
    <source>
        <dbReference type="SAM" id="MobiDB-lite"/>
    </source>
</evidence>
<name>A0A929PY10_9SPHI</name>
<accession>A0A929PY10</accession>
<dbReference type="AlphaFoldDB" id="A0A929PY10"/>
<keyword evidence="5" id="KW-1185">Reference proteome</keyword>
<evidence type="ECO:0000256" key="2">
    <source>
        <dbReference type="ARBA" id="ARBA00023002"/>
    </source>
</evidence>
<dbReference type="Pfam" id="PF13561">
    <property type="entry name" value="adh_short_C2"/>
    <property type="match status" value="1"/>
</dbReference>
<protein>
    <submittedName>
        <fullName evidence="4">SDR family oxidoreductase</fullName>
    </submittedName>
</protein>
<feature type="region of interest" description="Disordered" evidence="3">
    <location>
        <begin position="1"/>
        <end position="30"/>
    </location>
</feature>
<dbReference type="CDD" id="cd05355">
    <property type="entry name" value="SDR_c1"/>
    <property type="match status" value="1"/>
</dbReference>
<dbReference type="FunFam" id="3.40.50.720:FF:000084">
    <property type="entry name" value="Short-chain dehydrogenase reductase"/>
    <property type="match status" value="1"/>
</dbReference>
<dbReference type="Proteomes" id="UP000622475">
    <property type="component" value="Unassembled WGS sequence"/>
</dbReference>
<keyword evidence="2" id="KW-0560">Oxidoreductase</keyword>
<dbReference type="PROSITE" id="PS00061">
    <property type="entry name" value="ADH_SHORT"/>
    <property type="match status" value="1"/>
</dbReference>
<dbReference type="Gene3D" id="3.40.50.720">
    <property type="entry name" value="NAD(P)-binding Rossmann-like Domain"/>
    <property type="match status" value="1"/>
</dbReference>
<dbReference type="InterPro" id="IPR036291">
    <property type="entry name" value="NAD(P)-bd_dom_sf"/>
</dbReference>
<evidence type="ECO:0000256" key="1">
    <source>
        <dbReference type="ARBA" id="ARBA00006484"/>
    </source>
</evidence>
<dbReference type="EMBL" id="JADFFL010000004">
    <property type="protein sequence ID" value="MBE9662842.1"/>
    <property type="molecule type" value="Genomic_DNA"/>
</dbReference>
<dbReference type="PANTHER" id="PTHR48107:SF16">
    <property type="entry name" value="NADPH-DEPENDENT ALDEHYDE REDUCTASE 1, CHLOROPLASTIC"/>
    <property type="match status" value="1"/>
</dbReference>
<organism evidence="4 5">
    <name type="scientific">Mucilaginibacter myungsuensis</name>
    <dbReference type="NCBI Taxonomy" id="649104"/>
    <lineage>
        <taxon>Bacteria</taxon>
        <taxon>Pseudomonadati</taxon>
        <taxon>Bacteroidota</taxon>
        <taxon>Sphingobacteriia</taxon>
        <taxon>Sphingobacteriales</taxon>
        <taxon>Sphingobacteriaceae</taxon>
        <taxon>Mucilaginibacter</taxon>
    </lineage>
</organism>
<proteinExistence type="inferred from homology"/>
<comment type="caution">
    <text evidence="4">The sequence shown here is derived from an EMBL/GenBank/DDBJ whole genome shotgun (WGS) entry which is preliminary data.</text>
</comment>
<dbReference type="InterPro" id="IPR020904">
    <property type="entry name" value="Sc_DH/Rdtase_CS"/>
</dbReference>
<dbReference type="PANTHER" id="PTHR48107">
    <property type="entry name" value="NADPH-DEPENDENT ALDEHYDE REDUCTASE-LIKE PROTEIN, CHLOROPLASTIC-RELATED"/>
    <property type="match status" value="1"/>
</dbReference>
<comment type="similarity">
    <text evidence="1">Belongs to the short-chain dehydrogenases/reductases (SDR) family.</text>
</comment>
<evidence type="ECO:0000313" key="4">
    <source>
        <dbReference type="EMBL" id="MBE9662842.1"/>
    </source>
</evidence>
<dbReference type="RefSeq" id="WP_194112065.1">
    <property type="nucleotide sequence ID" value="NZ_JADFFL010000004.1"/>
</dbReference>
<reference evidence="4" key="1">
    <citation type="submission" date="2020-10" db="EMBL/GenBank/DDBJ databases">
        <title>Mucilaginibacter mali sp. nov., isolated from rhizosphere soil of apple orchard.</title>
        <authorList>
            <person name="Lee J.-S."/>
            <person name="Kim H.S."/>
            <person name="Kim J.-S."/>
        </authorList>
    </citation>
    <scope>NUCLEOTIDE SEQUENCE</scope>
    <source>
        <strain evidence="4">KCTC 22746</strain>
    </source>
</reference>
<sequence>MAKSTPKKQNKQPGIESKMDPRPEFIKPDYKPAEKLADKVALVTGGDSGIGRAASVHFAKEGADVAIVYFDEDGDAEETQQLIEAEGRKCLLIKGDIKSSKFCQKAVQQTIKKLGRLNILVNNAAIQVPQKDPNKIDEKQLDDTFRTNIYAYFHFAMAALEHMVAGDSIINTTSVTAYRSSPHLIDYSSTKGAITSFTRSLATNVVERGIRVNAVAPGPVWTPLIVSTFDEKKIKEFGSETAMKRAGQPSELGPAYVFLASDDASFITGQVIHVNGGEVVNG</sequence>
<dbReference type="GO" id="GO:0016614">
    <property type="term" value="F:oxidoreductase activity, acting on CH-OH group of donors"/>
    <property type="evidence" value="ECO:0007669"/>
    <property type="project" value="UniProtKB-ARBA"/>
</dbReference>
<dbReference type="NCBIfam" id="NF005214">
    <property type="entry name" value="PRK06701.1"/>
    <property type="match status" value="1"/>
</dbReference>
<evidence type="ECO:0000313" key="5">
    <source>
        <dbReference type="Proteomes" id="UP000622475"/>
    </source>
</evidence>
<dbReference type="PRINTS" id="PR00081">
    <property type="entry name" value="GDHRDH"/>
</dbReference>
<dbReference type="PRINTS" id="PR00080">
    <property type="entry name" value="SDRFAMILY"/>
</dbReference>
<dbReference type="SUPFAM" id="SSF51735">
    <property type="entry name" value="NAD(P)-binding Rossmann-fold domains"/>
    <property type="match status" value="1"/>
</dbReference>
<feature type="compositionally biased region" description="Basic residues" evidence="3">
    <location>
        <begin position="1"/>
        <end position="10"/>
    </location>
</feature>
<dbReference type="InterPro" id="IPR002347">
    <property type="entry name" value="SDR_fam"/>
</dbReference>
<gene>
    <name evidence="4" type="ORF">IRJ16_13185</name>
</gene>